<sequence length="72" mass="7714">MRQRQEAADALEDFQVALTLAGVTLPSAGLDPHEGQFTGQVLIDLGRVSPATLEKLTDLLRAALTIRAQSAR</sequence>
<accession>A0A2V4NAT6</accession>
<dbReference type="AlphaFoldDB" id="A0A2V4NAT6"/>
<comment type="caution">
    <text evidence="1">The sequence shown here is derived from an EMBL/GenBank/DDBJ whole genome shotgun (WGS) entry which is preliminary data.</text>
</comment>
<proteinExistence type="predicted"/>
<keyword evidence="2" id="KW-1185">Reference proteome</keyword>
<reference evidence="1 2" key="1">
    <citation type="submission" date="2018-03" db="EMBL/GenBank/DDBJ databases">
        <title>Bioinformatic expansion and discovery of thiopeptide antibiotics.</title>
        <authorList>
            <person name="Schwalen C.J."/>
            <person name="Hudson G.A."/>
            <person name="Mitchell D.A."/>
        </authorList>
    </citation>
    <scope>NUCLEOTIDE SEQUENCE [LARGE SCALE GENOMIC DNA]</scope>
    <source>
        <strain evidence="1 2">ATCC 21389</strain>
    </source>
</reference>
<name>A0A2V4NAT6_9ACTN</name>
<dbReference type="Proteomes" id="UP000248039">
    <property type="component" value="Unassembled WGS sequence"/>
</dbReference>
<organism evidence="1 2">
    <name type="scientific">Streptomyces tateyamensis</name>
    <dbReference type="NCBI Taxonomy" id="565073"/>
    <lineage>
        <taxon>Bacteria</taxon>
        <taxon>Bacillati</taxon>
        <taxon>Actinomycetota</taxon>
        <taxon>Actinomycetes</taxon>
        <taxon>Kitasatosporales</taxon>
        <taxon>Streptomycetaceae</taxon>
        <taxon>Streptomyces</taxon>
    </lineage>
</organism>
<gene>
    <name evidence="1" type="ORF">C7C46_11510</name>
</gene>
<evidence type="ECO:0000313" key="1">
    <source>
        <dbReference type="EMBL" id="PYC81339.1"/>
    </source>
</evidence>
<evidence type="ECO:0000313" key="2">
    <source>
        <dbReference type="Proteomes" id="UP000248039"/>
    </source>
</evidence>
<dbReference type="EMBL" id="PYBW01000036">
    <property type="protein sequence ID" value="PYC81339.1"/>
    <property type="molecule type" value="Genomic_DNA"/>
</dbReference>
<protein>
    <submittedName>
        <fullName evidence="1">Uncharacterized protein</fullName>
    </submittedName>
</protein>